<feature type="transmembrane region" description="Helical" evidence="7">
    <location>
        <begin position="145"/>
        <end position="164"/>
    </location>
</feature>
<feature type="transmembrane region" description="Helical" evidence="7">
    <location>
        <begin position="170"/>
        <end position="189"/>
    </location>
</feature>
<evidence type="ECO:0000256" key="1">
    <source>
        <dbReference type="ARBA" id="ARBA00004651"/>
    </source>
</evidence>
<dbReference type="EMBL" id="AB924613">
    <property type="protein sequence ID" value="BAT24455.1"/>
    <property type="molecule type" value="Genomic_DNA"/>
</dbReference>
<dbReference type="GO" id="GO:0005886">
    <property type="term" value="C:plasma membrane"/>
    <property type="evidence" value="ECO:0007669"/>
    <property type="project" value="UniProtKB-SubCell"/>
</dbReference>
<dbReference type="AlphaFoldDB" id="A0A0P0YTS2"/>
<proteinExistence type="predicted"/>
<evidence type="ECO:0000256" key="4">
    <source>
        <dbReference type="ARBA" id="ARBA00022989"/>
    </source>
</evidence>
<accession>A0A0P0YTS2</accession>
<feature type="transmembrane region" description="Helical" evidence="7">
    <location>
        <begin position="215"/>
        <end position="233"/>
    </location>
</feature>
<evidence type="ECO:0000313" key="8">
    <source>
        <dbReference type="EMBL" id="BAT24455.1"/>
    </source>
</evidence>
<evidence type="ECO:0000256" key="6">
    <source>
        <dbReference type="ARBA" id="ARBA00049738"/>
    </source>
</evidence>
<feature type="transmembrane region" description="Helical" evidence="7">
    <location>
        <begin position="365"/>
        <end position="386"/>
    </location>
</feature>
<feature type="transmembrane region" description="Helical" evidence="7">
    <location>
        <begin position="12"/>
        <end position="32"/>
    </location>
</feature>
<keyword evidence="4 7" id="KW-1133">Transmembrane helix</keyword>
<keyword evidence="2" id="KW-1003">Cell membrane</keyword>
<evidence type="ECO:0000256" key="2">
    <source>
        <dbReference type="ARBA" id="ARBA00022475"/>
    </source>
</evidence>
<dbReference type="PANTHER" id="PTHR30250">
    <property type="entry name" value="PST FAMILY PREDICTED COLANIC ACID TRANSPORTER"/>
    <property type="match status" value="1"/>
</dbReference>
<reference evidence="8" key="2">
    <citation type="journal article" date="2015" name="Sci. Rep.">
        <title>Genetic analysis of capsular polysaccharide synthesis gene clusters in 79 capsular types of Klebsiella spp.</title>
        <authorList>
            <person name="Pan Y.J."/>
            <person name="Lin T.L."/>
            <person name="Chen C.T."/>
            <person name="Chen Y.Y."/>
            <person name="Hsieh P.F."/>
            <person name="Hsu C.R."/>
            <person name="Wu M.C."/>
            <person name="Wang J.T."/>
        </authorList>
    </citation>
    <scope>NUCLEOTIDE SEQUENCE</scope>
    <source>
        <strain evidence="8">3454-70</strain>
    </source>
</reference>
<dbReference type="InterPro" id="IPR002797">
    <property type="entry name" value="Polysacc_synth"/>
</dbReference>
<feature type="transmembrane region" description="Helical" evidence="7">
    <location>
        <begin position="253"/>
        <end position="276"/>
    </location>
</feature>
<organism evidence="8">
    <name type="scientific">Klebsiella sp. 3454-70</name>
    <dbReference type="NCBI Taxonomy" id="1497843"/>
    <lineage>
        <taxon>Bacteria</taxon>
        <taxon>Pseudomonadati</taxon>
        <taxon>Pseudomonadota</taxon>
        <taxon>Gammaproteobacteria</taxon>
        <taxon>Enterobacterales</taxon>
        <taxon>Enterobacteriaceae</taxon>
        <taxon>Klebsiella/Raoultella group</taxon>
        <taxon>Klebsiella</taxon>
    </lineage>
</organism>
<feature type="transmembrane region" description="Helical" evidence="7">
    <location>
        <begin position="111"/>
        <end position="133"/>
    </location>
</feature>
<feature type="transmembrane region" description="Helical" evidence="7">
    <location>
        <begin position="392"/>
        <end position="413"/>
    </location>
</feature>
<feature type="transmembrane region" description="Helical" evidence="7">
    <location>
        <begin position="328"/>
        <end position="353"/>
    </location>
</feature>
<feature type="transmembrane region" description="Helical" evidence="7">
    <location>
        <begin position="86"/>
        <end position="105"/>
    </location>
</feature>
<evidence type="ECO:0000256" key="7">
    <source>
        <dbReference type="SAM" id="Phobius"/>
    </source>
</evidence>
<keyword evidence="5 7" id="KW-0472">Membrane</keyword>
<reference evidence="8" key="1">
    <citation type="submission" date="2014-04" db="EMBL/GenBank/DDBJ databases">
        <authorList>
            <person name="Harrison E."/>
        </authorList>
    </citation>
    <scope>NUCLEOTIDE SEQUENCE</scope>
    <source>
        <strain evidence="8">3454-70</strain>
    </source>
</reference>
<evidence type="ECO:0000256" key="3">
    <source>
        <dbReference type="ARBA" id="ARBA00022692"/>
    </source>
</evidence>
<protein>
    <recommendedName>
        <fullName evidence="6">Putative O-antigen transporter</fullName>
    </recommendedName>
</protein>
<dbReference type="InterPro" id="IPR050833">
    <property type="entry name" value="Poly_Biosynth_Transport"/>
</dbReference>
<feature type="transmembrane region" description="Helical" evidence="7">
    <location>
        <begin position="297"/>
        <end position="322"/>
    </location>
</feature>
<dbReference type="PANTHER" id="PTHR30250:SF11">
    <property type="entry name" value="O-ANTIGEN TRANSPORTER-RELATED"/>
    <property type="match status" value="1"/>
</dbReference>
<feature type="transmembrane region" description="Helical" evidence="7">
    <location>
        <begin position="44"/>
        <end position="66"/>
    </location>
</feature>
<keyword evidence="3 7" id="KW-0812">Transmembrane</keyword>
<dbReference type="Pfam" id="PF01943">
    <property type="entry name" value="Polysacc_synt"/>
    <property type="match status" value="1"/>
</dbReference>
<name>A0A0P0YTS2_9ENTR</name>
<evidence type="ECO:0000256" key="5">
    <source>
        <dbReference type="ARBA" id="ARBA00023136"/>
    </source>
</evidence>
<comment type="subcellular location">
    <subcellularLocation>
        <location evidence="1">Cell membrane</location>
        <topology evidence="1">Multi-pass membrane protein</topology>
    </subcellularLocation>
</comment>
<sequence length="426" mass="47835">MNFDKKTYNNAFWMMSEKIISILGLFFVTSFVAKYVGPSVFGEISLAIAIFQVVQIIAQMGGDNILFKRISENELSGVTLMKASTLLRGGAYFFLSICVVSYFYFFVEGNAFYYILAVSIAYFFSAIDVALIYNNAMLISKLNTIANVIGLFFGLLIRYVIAYLELNPLYLSVPIVLTTLIPFIIRLIIFERKKNNIFPDGYSININKMKKYSKYMFLAGVGIVAASISVAVYSRVNQFTLGAVDGTASVGVYSVALTLSTSWGFVSQALITSFYSKIYSTDDRLISLEMAAKLNQLVFFISLAFISLIVIFGQFVLTVLYGDEYSSAYIPMVILCIGSMLSSLGTVSYRYIIKLSGYYFLSRKMFLLLIISLPLSYFSILYYGIIGASVSFVIVELLSLTVMNYFFSNGVIWKMHKMSFAKWRVS</sequence>
<gene>
    <name evidence="8" type="primary">wzx</name>
</gene>